<feature type="compositionally biased region" description="Polar residues" evidence="1">
    <location>
        <begin position="178"/>
        <end position="189"/>
    </location>
</feature>
<feature type="signal peptide" evidence="3">
    <location>
        <begin position="1"/>
        <end position="29"/>
    </location>
</feature>
<keyword evidence="5" id="KW-1185">Reference proteome</keyword>
<feature type="region of interest" description="Disordered" evidence="1">
    <location>
        <begin position="852"/>
        <end position="885"/>
    </location>
</feature>
<evidence type="ECO:0000256" key="1">
    <source>
        <dbReference type="SAM" id="MobiDB-lite"/>
    </source>
</evidence>
<dbReference type="Gene3D" id="1.20.1270.90">
    <property type="entry name" value="AF1782-like"/>
    <property type="match status" value="1"/>
</dbReference>
<keyword evidence="2" id="KW-0812">Transmembrane</keyword>
<keyword evidence="2" id="KW-0472">Membrane</keyword>
<feature type="region of interest" description="Disordered" evidence="1">
    <location>
        <begin position="767"/>
        <end position="792"/>
    </location>
</feature>
<evidence type="ECO:0000256" key="3">
    <source>
        <dbReference type="SAM" id="SignalP"/>
    </source>
</evidence>
<feature type="chain" id="PRO_5012409205" evidence="3">
    <location>
        <begin position="30"/>
        <end position="920"/>
    </location>
</feature>
<organism evidence="4 5">
    <name type="scientific">Lactonifactor longoviformis DSM 17459</name>
    <dbReference type="NCBI Taxonomy" id="1122155"/>
    <lineage>
        <taxon>Bacteria</taxon>
        <taxon>Bacillati</taxon>
        <taxon>Bacillota</taxon>
        <taxon>Clostridia</taxon>
        <taxon>Eubacteriales</taxon>
        <taxon>Clostridiaceae</taxon>
        <taxon>Lactonifactor</taxon>
    </lineage>
</organism>
<evidence type="ECO:0000313" key="4">
    <source>
        <dbReference type="EMBL" id="SHF08777.1"/>
    </source>
</evidence>
<dbReference type="OrthoDB" id="663332at2"/>
<feature type="compositionally biased region" description="Basic and acidic residues" evidence="1">
    <location>
        <begin position="859"/>
        <end position="880"/>
    </location>
</feature>
<feature type="compositionally biased region" description="Basic and acidic residues" evidence="1">
    <location>
        <begin position="146"/>
        <end position="160"/>
    </location>
</feature>
<keyword evidence="3" id="KW-0732">Signal</keyword>
<evidence type="ECO:0000256" key="2">
    <source>
        <dbReference type="SAM" id="Phobius"/>
    </source>
</evidence>
<sequence>MRMKKGKRKIAALLLTIVFCLSGNSAVLAAQLPAQTETKAQTKEKSDIVPENNTDILSNDKDVPNANSNTDTQAPEKVNKTEDAGDTQTAPKDNITDNGSGKPEENAQGKQPVTGDDKKAEKSTDNAEDKKSESKAPEIAPAASDQKADDKKDRTSEPKLESQVSAASPLLQDRAAVPSSQTRILTNFSLGDDSMSWPGSGTEQDPKVQSGRASKDTFIVQAIDSEASINGGGERFEQALNYGANTINLKVVARDQVSVTYYRLTIERTKSPQNNAPSVNQFYPIAASTDTAADGGITGFEPGLTYDYKKAGASTWTPVPENAAEVTGLSSGVYEIRYGETDSMLAGLNSVKVTVPAGTPHAIAMGTWLGNYLTNTVGATNISYPSTATEGSLVTLSATLPTNALFITAITCQQTGGYSSTDESVRCLITPDGNGKYKYSLSFKMRGYDITLYDIKYKTGIWYTAELDDTMKSTVNITNTPAAPNDSFGSNGVTYYKDGSTVTSKITLVESGKYTVNKATATDKTTGQEVASSTGDTLTFEITGNIIITAELSLVTADFTELDKLLSQIPTNDLMVLDDPSILKIAPLLAQLPEIRTLSGSDLDKKILNGYDTAMGVHIDGYIDKLRKAVTSMKYRDADLSGLDEQMERIPELLEIYTPDSLEALYDAAEAAQKPSDENWDIRRQDEVDALTETLKNAIDGLKKIPAATPAVPELLAKTDTSISVKAVAGQEYSIDNGNSWISDGVFTNLNPAAEYQIITRVPETSTRSMSAASEPLKVTTDKSAMAAPGKPALKKVTSDTITVEAVKGQEYSIDGGKKWQDSGEFSGLKPAGEYEIITRIKETDTHYASKNSEALKVTTKEKTESQKTDEKKTDTKKDNATAAKTGDTSNMGLWILLLAFSAGMIISFAGINSQKKNKE</sequence>
<dbReference type="EMBL" id="FQVI01000012">
    <property type="protein sequence ID" value="SHF08777.1"/>
    <property type="molecule type" value="Genomic_DNA"/>
</dbReference>
<dbReference type="STRING" id="1122155.SAMN02745158_02491"/>
<reference evidence="4 5" key="1">
    <citation type="submission" date="2016-11" db="EMBL/GenBank/DDBJ databases">
        <authorList>
            <person name="Jaros S."/>
            <person name="Januszkiewicz K."/>
            <person name="Wedrychowicz H."/>
        </authorList>
    </citation>
    <scope>NUCLEOTIDE SEQUENCE [LARGE SCALE GENOMIC DNA]</scope>
    <source>
        <strain evidence="4 5">DSM 17459</strain>
    </source>
</reference>
<dbReference type="RefSeq" id="WP_072852208.1">
    <property type="nucleotide sequence ID" value="NZ_FQVI01000012.1"/>
</dbReference>
<dbReference type="Proteomes" id="UP000184245">
    <property type="component" value="Unassembled WGS sequence"/>
</dbReference>
<dbReference type="AlphaFoldDB" id="A0A1M4YT64"/>
<gene>
    <name evidence="4" type="ORF">SAMN02745158_02491</name>
</gene>
<accession>A0A1M4YT64</accession>
<feature type="compositionally biased region" description="Basic and acidic residues" evidence="1">
    <location>
        <begin position="115"/>
        <end position="136"/>
    </location>
</feature>
<name>A0A1M4YT64_9CLOT</name>
<protein>
    <submittedName>
        <fullName evidence="4">Uncharacterized protein</fullName>
    </submittedName>
</protein>
<feature type="compositionally biased region" description="Polar residues" evidence="1">
    <location>
        <begin position="86"/>
        <end position="99"/>
    </location>
</feature>
<proteinExistence type="predicted"/>
<feature type="region of interest" description="Disordered" evidence="1">
    <location>
        <begin position="36"/>
        <end position="213"/>
    </location>
</feature>
<keyword evidence="2" id="KW-1133">Transmembrane helix</keyword>
<feature type="transmembrane region" description="Helical" evidence="2">
    <location>
        <begin position="892"/>
        <end position="912"/>
    </location>
</feature>
<evidence type="ECO:0000313" key="5">
    <source>
        <dbReference type="Proteomes" id="UP000184245"/>
    </source>
</evidence>